<gene>
    <name evidence="3" type="ORF">BECKFW1821B_GA0114236_10173</name>
</gene>
<evidence type="ECO:0000313" key="3">
    <source>
        <dbReference type="EMBL" id="VFJ54064.1"/>
    </source>
</evidence>
<dbReference type="AlphaFoldDB" id="A0A450SKH4"/>
<dbReference type="PROSITE" id="PS51257">
    <property type="entry name" value="PROKAR_LIPOPROTEIN"/>
    <property type="match status" value="1"/>
</dbReference>
<feature type="region of interest" description="Disordered" evidence="1">
    <location>
        <begin position="362"/>
        <end position="382"/>
    </location>
</feature>
<protein>
    <recommendedName>
        <fullName evidence="4">Phage Tail Collar Domain</fullName>
    </recommendedName>
</protein>
<organism evidence="3">
    <name type="scientific">Candidatus Kentrum sp. FW</name>
    <dbReference type="NCBI Taxonomy" id="2126338"/>
    <lineage>
        <taxon>Bacteria</taxon>
        <taxon>Pseudomonadati</taxon>
        <taxon>Pseudomonadota</taxon>
        <taxon>Gammaproteobacteria</taxon>
        <taxon>Candidatus Kentrum</taxon>
    </lineage>
</organism>
<reference evidence="3" key="1">
    <citation type="submission" date="2019-02" db="EMBL/GenBank/DDBJ databases">
        <authorList>
            <person name="Gruber-Vodicka R. H."/>
            <person name="Seah K. B. B."/>
        </authorList>
    </citation>
    <scope>NUCLEOTIDE SEQUENCE</scope>
    <source>
        <strain evidence="3">BECK_BZ106</strain>
    </source>
</reference>
<accession>A0A450SKH4</accession>
<evidence type="ECO:0008006" key="4">
    <source>
        <dbReference type="Google" id="ProtNLM"/>
    </source>
</evidence>
<keyword evidence="2" id="KW-0732">Signal</keyword>
<dbReference type="SUPFAM" id="SSF88874">
    <property type="entry name" value="Receptor-binding domain of short tail fibre protein gp12"/>
    <property type="match status" value="1"/>
</dbReference>
<feature type="compositionally biased region" description="Basic and acidic residues" evidence="1">
    <location>
        <begin position="362"/>
        <end position="373"/>
    </location>
</feature>
<feature type="chain" id="PRO_5019350370" description="Phage Tail Collar Domain" evidence="2">
    <location>
        <begin position="19"/>
        <end position="425"/>
    </location>
</feature>
<dbReference type="EMBL" id="CAADFD010000017">
    <property type="protein sequence ID" value="VFJ54064.1"/>
    <property type="molecule type" value="Genomic_DNA"/>
</dbReference>
<sequence>MKKLGFLAVLFLLPFLSACTDDSSADCNRIIEQGIKDAYGIQTLDAYREALREVLNHSHEELTRYANTKDGSIAVPLSIVEAILRVEASRPEVKEFLDGLRTKYSADPDLVLDNLDFDALGSIILHGKLVTAWSQCGAGVAEEGVAVQGLAAEGDDIIYRINGEENEIFSITFTYLPKGQTDPILVQVAYLTVIGGGVQHVPIRIKEGTNFHRHEDYTQLFKRTDPKKDITIQLDLKGRPGIEIAVPALKPQDIIPVGTVVQSMLPWDEYVEAVNDEEDYDPDATDPYANKWAPCDGRTIEGSYLAGLWNKNKAPDLRGVFLRGLNEFDYNESDFVDPVSDEQKDPDWNERTEAGIFQKDNVGGHEHTYKGGRAENWAKTGHGDDSKDIWHGGDMPQEALRPTVDNPTGETRPKNVAVYYYIKIN</sequence>
<proteinExistence type="predicted"/>
<evidence type="ECO:0000256" key="2">
    <source>
        <dbReference type="SAM" id="SignalP"/>
    </source>
</evidence>
<name>A0A450SKH4_9GAMM</name>
<evidence type="ECO:0000256" key="1">
    <source>
        <dbReference type="SAM" id="MobiDB-lite"/>
    </source>
</evidence>
<feature type="signal peptide" evidence="2">
    <location>
        <begin position="1"/>
        <end position="18"/>
    </location>
</feature>